<dbReference type="HOGENOM" id="CLU_065895_0_0_1"/>
<proteinExistence type="predicted"/>
<evidence type="ECO:0000313" key="3">
    <source>
        <dbReference type="EnsemblPlants" id="OPUNC02G34310.1"/>
    </source>
</evidence>
<feature type="transmembrane region" description="Helical" evidence="2">
    <location>
        <begin position="291"/>
        <end position="313"/>
    </location>
</feature>
<dbReference type="OMA" id="FRPSRFH"/>
<keyword evidence="4" id="KW-1185">Reference proteome</keyword>
<sequence>MATAVLRRPLLAAAASSAAFRPSRFHLRRCRYPPPVFAVSSDSPKPVTSSSTGGDSPDEEPVLPLLQELADCLVLPPKFLSQLPRDLRLDLNDAAFDLSNGPVLDECGQEVGDLLLNLAKAWEMADTSTSNNLVKQLPSMEPYLTGSAKSGMDWIHITSMAVLCPLLFALHSVAFGKRLVSAGRRFTAMGQYGKGELKKIAETMSKTGKLLSKRPVVQSEVEAMKVKRKLKFLELEFELTAEKANIGAAVGLVFGFLSWQLARGIQNIPDGSMQYANDNALQMAKSLKVSLLVLGYTSTALSVFASLGLLLLAQQINSDDKAE</sequence>
<dbReference type="PANTHER" id="PTHR36802">
    <property type="entry name" value="OS02G0815400 PROTEIN"/>
    <property type="match status" value="1"/>
</dbReference>
<evidence type="ECO:0000256" key="1">
    <source>
        <dbReference type="SAM" id="MobiDB-lite"/>
    </source>
</evidence>
<name>A0A0E0K6U0_ORYPU</name>
<feature type="compositionally biased region" description="Low complexity" evidence="1">
    <location>
        <begin position="39"/>
        <end position="52"/>
    </location>
</feature>
<feature type="region of interest" description="Disordered" evidence="1">
    <location>
        <begin position="38"/>
        <end position="61"/>
    </location>
</feature>
<dbReference type="EnsemblPlants" id="OPUNC02G34310.1">
    <property type="protein sequence ID" value="OPUNC02G34310.1"/>
    <property type="gene ID" value="OPUNC02G34310"/>
</dbReference>
<dbReference type="eggNOG" id="ENOG502QSNX">
    <property type="taxonomic scope" value="Eukaryota"/>
</dbReference>
<keyword evidence="2" id="KW-0472">Membrane</keyword>
<accession>A0A0E0K6U0</accession>
<dbReference type="STRING" id="4537.A0A0E0K6U0"/>
<protein>
    <submittedName>
        <fullName evidence="3">Uncharacterized protein</fullName>
    </submittedName>
</protein>
<dbReference type="Gramene" id="OPUNC02G34310.1">
    <property type="protein sequence ID" value="OPUNC02G34310.1"/>
    <property type="gene ID" value="OPUNC02G34310"/>
</dbReference>
<dbReference type="GO" id="GO:0009507">
    <property type="term" value="C:chloroplast"/>
    <property type="evidence" value="ECO:0007669"/>
    <property type="project" value="TreeGrafter"/>
</dbReference>
<organism evidence="3">
    <name type="scientific">Oryza punctata</name>
    <name type="common">Red rice</name>
    <dbReference type="NCBI Taxonomy" id="4537"/>
    <lineage>
        <taxon>Eukaryota</taxon>
        <taxon>Viridiplantae</taxon>
        <taxon>Streptophyta</taxon>
        <taxon>Embryophyta</taxon>
        <taxon>Tracheophyta</taxon>
        <taxon>Spermatophyta</taxon>
        <taxon>Magnoliopsida</taxon>
        <taxon>Liliopsida</taxon>
        <taxon>Poales</taxon>
        <taxon>Poaceae</taxon>
        <taxon>BOP clade</taxon>
        <taxon>Oryzoideae</taxon>
        <taxon>Oryzeae</taxon>
        <taxon>Oryzinae</taxon>
        <taxon>Oryza</taxon>
    </lineage>
</organism>
<dbReference type="Proteomes" id="UP000026962">
    <property type="component" value="Chromosome 2"/>
</dbReference>
<evidence type="ECO:0000313" key="4">
    <source>
        <dbReference type="Proteomes" id="UP000026962"/>
    </source>
</evidence>
<evidence type="ECO:0000256" key="2">
    <source>
        <dbReference type="SAM" id="Phobius"/>
    </source>
</evidence>
<reference evidence="3" key="1">
    <citation type="submission" date="2015-04" db="UniProtKB">
        <authorList>
            <consortium name="EnsemblPlants"/>
        </authorList>
    </citation>
    <scope>IDENTIFICATION</scope>
</reference>
<dbReference type="AlphaFoldDB" id="A0A0E0K6U0"/>
<feature type="transmembrane region" description="Helical" evidence="2">
    <location>
        <begin position="154"/>
        <end position="175"/>
    </location>
</feature>
<keyword evidence="2" id="KW-0812">Transmembrane</keyword>
<keyword evidence="2" id="KW-1133">Transmembrane helix</keyword>
<reference evidence="3" key="2">
    <citation type="submission" date="2018-05" db="EMBL/GenBank/DDBJ databases">
        <title>OpunRS2 (Oryza punctata Reference Sequence Version 2).</title>
        <authorList>
            <person name="Zhang J."/>
            <person name="Kudrna D."/>
            <person name="Lee S."/>
            <person name="Talag J."/>
            <person name="Welchert J."/>
            <person name="Wing R.A."/>
        </authorList>
    </citation>
    <scope>NUCLEOTIDE SEQUENCE [LARGE SCALE GENOMIC DNA]</scope>
</reference>
<dbReference type="PANTHER" id="PTHR36802:SF1">
    <property type="entry name" value="OS02G0815400 PROTEIN"/>
    <property type="match status" value="1"/>
</dbReference>